<dbReference type="InterPro" id="IPR018170">
    <property type="entry name" value="Aldo/ket_reductase_CS"/>
</dbReference>
<name>A0A1D1VDL3_RAMVA</name>
<keyword evidence="9" id="KW-1185">Reference proteome</keyword>
<dbReference type="SUPFAM" id="SSF51430">
    <property type="entry name" value="NAD(P)-linked oxidoreductase"/>
    <property type="match status" value="1"/>
</dbReference>
<organism evidence="8 9">
    <name type="scientific">Ramazzottius varieornatus</name>
    <name type="common">Water bear</name>
    <name type="synonym">Tardigrade</name>
    <dbReference type="NCBI Taxonomy" id="947166"/>
    <lineage>
        <taxon>Eukaryota</taxon>
        <taxon>Metazoa</taxon>
        <taxon>Ecdysozoa</taxon>
        <taxon>Tardigrada</taxon>
        <taxon>Eutardigrada</taxon>
        <taxon>Parachela</taxon>
        <taxon>Hypsibioidea</taxon>
        <taxon>Ramazzottiidae</taxon>
        <taxon>Ramazzottius</taxon>
    </lineage>
</organism>
<evidence type="ECO:0000256" key="2">
    <source>
        <dbReference type="ARBA" id="ARBA00022857"/>
    </source>
</evidence>
<dbReference type="GO" id="GO:0016491">
    <property type="term" value="F:oxidoreductase activity"/>
    <property type="evidence" value="ECO:0007669"/>
    <property type="project" value="UniProtKB-KW"/>
</dbReference>
<dbReference type="InterPro" id="IPR036812">
    <property type="entry name" value="NAD(P)_OxRdtase_dom_sf"/>
</dbReference>
<evidence type="ECO:0000256" key="1">
    <source>
        <dbReference type="ARBA" id="ARBA00007905"/>
    </source>
</evidence>
<dbReference type="OrthoDB" id="416253at2759"/>
<proteinExistence type="inferred from homology"/>
<evidence type="ECO:0000259" key="7">
    <source>
        <dbReference type="Pfam" id="PF00248"/>
    </source>
</evidence>
<dbReference type="FunFam" id="3.20.20.100:FF:000006">
    <property type="entry name" value="Aldo-keto reductase family 1 member A1"/>
    <property type="match status" value="1"/>
</dbReference>
<evidence type="ECO:0000313" key="9">
    <source>
        <dbReference type="Proteomes" id="UP000186922"/>
    </source>
</evidence>
<dbReference type="PIRSF" id="PIRSF000097">
    <property type="entry name" value="AKR"/>
    <property type="match status" value="1"/>
</dbReference>
<dbReference type="Proteomes" id="UP000186922">
    <property type="component" value="Unassembled WGS sequence"/>
</dbReference>
<comment type="similarity">
    <text evidence="1">Belongs to the aldo/keto reductase family.</text>
</comment>
<dbReference type="PANTHER" id="PTHR11732">
    <property type="entry name" value="ALDO/KETO REDUCTASE"/>
    <property type="match status" value="1"/>
</dbReference>
<dbReference type="EMBL" id="BDGG01000003">
    <property type="protein sequence ID" value="GAU96963.1"/>
    <property type="molecule type" value="Genomic_DNA"/>
</dbReference>
<sequence>MVNFEPSVTLNNGQKMPMLGIGTWQSKPNEVRDAVDYAIDVGYRSIDTAYVYGNEAEIGETLTKKINEGKIKREDIFITTKLWSTYHHPDRVADGIKKSLERLQTNYIDLYLIHNPAHFKFIDESNNFPKDANDKVMYEKVDIVQTWKELEKAVDQGLLKAIGLSNFNKRQIQQILDNSRIKPANLQVECHAYFMQKPLFEFCKQNNITFTAYGPLGSPQRPSVRPEDPILLKEPKLAEIAQRHNKTPAQILNRFLIERGRVTIPKSVHRERIKENFEILDFKFSDDDLKELDALDKNLRYFLFEFIQDSPDYPFADPY</sequence>
<evidence type="ECO:0000256" key="4">
    <source>
        <dbReference type="PIRSR" id="PIRSR000097-1"/>
    </source>
</evidence>
<keyword evidence="3" id="KW-0560">Oxidoreductase</keyword>
<dbReference type="InterPro" id="IPR020471">
    <property type="entry name" value="AKR"/>
</dbReference>
<accession>A0A1D1VDL3</accession>
<protein>
    <recommendedName>
        <fullName evidence="7">NADP-dependent oxidoreductase domain-containing protein</fullName>
    </recommendedName>
</protein>
<comment type="caution">
    <text evidence="8">The sequence shown here is derived from an EMBL/GenBank/DDBJ whole genome shotgun (WGS) entry which is preliminary data.</text>
</comment>
<dbReference type="Pfam" id="PF00248">
    <property type="entry name" value="Aldo_ket_red"/>
    <property type="match status" value="1"/>
</dbReference>
<keyword evidence="2" id="KW-0521">NADP</keyword>
<dbReference type="PROSITE" id="PS00798">
    <property type="entry name" value="ALDOKETO_REDUCTASE_1"/>
    <property type="match status" value="1"/>
</dbReference>
<evidence type="ECO:0000256" key="5">
    <source>
        <dbReference type="PIRSR" id="PIRSR000097-2"/>
    </source>
</evidence>
<reference evidence="8 9" key="1">
    <citation type="journal article" date="2016" name="Nat. Commun.">
        <title>Extremotolerant tardigrade genome and improved radiotolerance of human cultured cells by tardigrade-unique protein.</title>
        <authorList>
            <person name="Hashimoto T."/>
            <person name="Horikawa D.D."/>
            <person name="Saito Y."/>
            <person name="Kuwahara H."/>
            <person name="Kozuka-Hata H."/>
            <person name="Shin-I T."/>
            <person name="Minakuchi Y."/>
            <person name="Ohishi K."/>
            <person name="Motoyama A."/>
            <person name="Aizu T."/>
            <person name="Enomoto A."/>
            <person name="Kondo K."/>
            <person name="Tanaka S."/>
            <person name="Hara Y."/>
            <person name="Koshikawa S."/>
            <person name="Sagara H."/>
            <person name="Miura T."/>
            <person name="Yokobori S."/>
            <person name="Miyagawa K."/>
            <person name="Suzuki Y."/>
            <person name="Kubo T."/>
            <person name="Oyama M."/>
            <person name="Kohara Y."/>
            <person name="Fujiyama A."/>
            <person name="Arakawa K."/>
            <person name="Katayama T."/>
            <person name="Toyoda A."/>
            <person name="Kunieda T."/>
        </authorList>
    </citation>
    <scope>NUCLEOTIDE SEQUENCE [LARGE SCALE GENOMIC DNA]</scope>
    <source>
        <strain evidence="8 9">YOKOZUNA-1</strain>
    </source>
</reference>
<dbReference type="AlphaFoldDB" id="A0A1D1VDL3"/>
<gene>
    <name evidence="8" type="primary">RvY_08327-1</name>
    <name evidence="8" type="synonym">RvY_08327.1</name>
    <name evidence="8" type="ORF">RvY_08327</name>
</gene>
<feature type="domain" description="NADP-dependent oxidoreductase" evidence="7">
    <location>
        <begin position="19"/>
        <end position="296"/>
    </location>
</feature>
<evidence type="ECO:0000256" key="6">
    <source>
        <dbReference type="PIRSR" id="PIRSR000097-3"/>
    </source>
</evidence>
<evidence type="ECO:0000256" key="3">
    <source>
        <dbReference type="ARBA" id="ARBA00023002"/>
    </source>
</evidence>
<feature type="site" description="Lowers pKa of active site Tyr" evidence="6">
    <location>
        <position position="81"/>
    </location>
</feature>
<dbReference type="STRING" id="947166.A0A1D1VDL3"/>
<feature type="binding site" evidence="5">
    <location>
        <position position="114"/>
    </location>
    <ligand>
        <name>substrate</name>
    </ligand>
</feature>
<dbReference type="Gene3D" id="3.20.20.100">
    <property type="entry name" value="NADP-dependent oxidoreductase domain"/>
    <property type="match status" value="1"/>
</dbReference>
<dbReference type="PROSITE" id="PS00063">
    <property type="entry name" value="ALDOKETO_REDUCTASE_3"/>
    <property type="match status" value="1"/>
</dbReference>
<feature type="active site" description="Proton donor" evidence="4">
    <location>
        <position position="52"/>
    </location>
</feature>
<dbReference type="PRINTS" id="PR00069">
    <property type="entry name" value="ALDKETRDTASE"/>
</dbReference>
<dbReference type="InterPro" id="IPR023210">
    <property type="entry name" value="NADP_OxRdtase_dom"/>
</dbReference>
<evidence type="ECO:0000313" key="8">
    <source>
        <dbReference type="EMBL" id="GAU96963.1"/>
    </source>
</evidence>